<evidence type="ECO:0000256" key="2">
    <source>
        <dbReference type="ARBA" id="ARBA00022448"/>
    </source>
</evidence>
<dbReference type="Pfam" id="PF00005">
    <property type="entry name" value="ABC_tran"/>
    <property type="match status" value="1"/>
</dbReference>
<evidence type="ECO:0000256" key="1">
    <source>
        <dbReference type="ARBA" id="ARBA00005417"/>
    </source>
</evidence>
<keyword evidence="7" id="KW-1185">Reference proteome</keyword>
<comment type="caution">
    <text evidence="6">The sequence shown here is derived from an EMBL/GenBank/DDBJ whole genome shotgun (WGS) entry which is preliminary data.</text>
</comment>
<organism evidence="6 7">
    <name type="scientific">Rugosimonospora acidiphila</name>
    <dbReference type="NCBI Taxonomy" id="556531"/>
    <lineage>
        <taxon>Bacteria</taxon>
        <taxon>Bacillati</taxon>
        <taxon>Actinomycetota</taxon>
        <taxon>Actinomycetes</taxon>
        <taxon>Micromonosporales</taxon>
        <taxon>Micromonosporaceae</taxon>
        <taxon>Rugosimonospora</taxon>
    </lineage>
</organism>
<dbReference type="PANTHER" id="PTHR43335">
    <property type="entry name" value="ABC TRANSPORTER, ATP-BINDING PROTEIN"/>
    <property type="match status" value="1"/>
</dbReference>
<keyword evidence="3" id="KW-0547">Nucleotide-binding</keyword>
<dbReference type="RefSeq" id="WP_345634830.1">
    <property type="nucleotide sequence ID" value="NZ_BAABJQ010000020.1"/>
</dbReference>
<dbReference type="EMBL" id="BAABJQ010000020">
    <property type="protein sequence ID" value="GAA5194052.1"/>
    <property type="molecule type" value="Genomic_DNA"/>
</dbReference>
<evidence type="ECO:0000256" key="3">
    <source>
        <dbReference type="ARBA" id="ARBA00022741"/>
    </source>
</evidence>
<dbReference type="InterPro" id="IPR027417">
    <property type="entry name" value="P-loop_NTPase"/>
</dbReference>
<dbReference type="InterPro" id="IPR003439">
    <property type="entry name" value="ABC_transporter-like_ATP-bd"/>
</dbReference>
<protein>
    <recommendedName>
        <fullName evidence="5">ABC transporter domain-containing protein</fullName>
    </recommendedName>
</protein>
<evidence type="ECO:0000256" key="4">
    <source>
        <dbReference type="ARBA" id="ARBA00022840"/>
    </source>
</evidence>
<keyword evidence="2" id="KW-0813">Transport</keyword>
<feature type="domain" description="ABC transporter" evidence="5">
    <location>
        <begin position="11"/>
        <end position="238"/>
    </location>
</feature>
<dbReference type="Gene3D" id="3.40.50.300">
    <property type="entry name" value="P-loop containing nucleotide triphosphate hydrolases"/>
    <property type="match status" value="1"/>
</dbReference>
<evidence type="ECO:0000259" key="5">
    <source>
        <dbReference type="PROSITE" id="PS50893"/>
    </source>
</evidence>
<proteinExistence type="inferred from homology"/>
<gene>
    <name evidence="6" type="ORF">GCM10023322_57500</name>
</gene>
<reference evidence="7" key="1">
    <citation type="journal article" date="2019" name="Int. J. Syst. Evol. Microbiol.">
        <title>The Global Catalogue of Microorganisms (GCM) 10K type strain sequencing project: providing services to taxonomists for standard genome sequencing and annotation.</title>
        <authorList>
            <consortium name="The Broad Institute Genomics Platform"/>
            <consortium name="The Broad Institute Genome Sequencing Center for Infectious Disease"/>
            <person name="Wu L."/>
            <person name="Ma J."/>
        </authorList>
    </citation>
    <scope>NUCLEOTIDE SEQUENCE [LARGE SCALE GENOMIC DNA]</scope>
    <source>
        <strain evidence="7">JCM 18304</strain>
    </source>
</reference>
<sequence length="312" mass="32472">MSAPAAPAATIRVDDLSKRYGRQQAVDQLTFAVDAGQICALLGPNGAGKTSTMRMLVGLSTPDTGTARLAGEAVSLGAPVLRRVGVLIDGPAFVPHLSGIKNLKLLWAAARRTWPPRGLDAALDLAGLGAAIDRKVKGYSMGMKQRLMLAQALMRVPDVLILDEPANGLDPAEVRALREHLAALARAGATVLLSSHQLAEVQQLATHIVVIHKGRLISTGPLADALGGATGTYRIQTDDLDRALTVLREAPGVTAVVAHNGEVIVTAPTVPAGELVQALVGARVGVIAANPAHQSLEDAYLAMTERHADAAR</sequence>
<evidence type="ECO:0000313" key="6">
    <source>
        <dbReference type="EMBL" id="GAA5194052.1"/>
    </source>
</evidence>
<keyword evidence="4" id="KW-0067">ATP-binding</keyword>
<dbReference type="Proteomes" id="UP001501570">
    <property type="component" value="Unassembled WGS sequence"/>
</dbReference>
<dbReference type="SUPFAM" id="SSF52540">
    <property type="entry name" value="P-loop containing nucleoside triphosphate hydrolases"/>
    <property type="match status" value="1"/>
</dbReference>
<dbReference type="SMART" id="SM00382">
    <property type="entry name" value="AAA"/>
    <property type="match status" value="1"/>
</dbReference>
<evidence type="ECO:0000313" key="7">
    <source>
        <dbReference type="Proteomes" id="UP001501570"/>
    </source>
</evidence>
<dbReference type="PROSITE" id="PS50893">
    <property type="entry name" value="ABC_TRANSPORTER_2"/>
    <property type="match status" value="1"/>
</dbReference>
<dbReference type="PANTHER" id="PTHR43335:SF4">
    <property type="entry name" value="ABC TRANSPORTER, ATP-BINDING PROTEIN"/>
    <property type="match status" value="1"/>
</dbReference>
<name>A0ABP9SC45_9ACTN</name>
<dbReference type="InterPro" id="IPR003593">
    <property type="entry name" value="AAA+_ATPase"/>
</dbReference>
<comment type="similarity">
    <text evidence="1">Belongs to the ABC transporter superfamily.</text>
</comment>
<accession>A0ABP9SC45</accession>